<name>A0A2Z7BBM1_9LAMI</name>
<sequence length="365" mass="41060">MSSGDSRAYGKASTTIPSSELYARLSIAFALDDVGRVDAQSSGPELLMGAIRNLHRAVRMEVPDIRSRLSLTPEVTVEPIEVTVELPKMIWIVERHAIGRYSLAPDLSFCRPDFLILNLSKFSLCTMSSPSTSRVGSAAESIDSASPVSQAGEPWLPEPGELPTTPWYEEKASTLRLSDIPIIKIVAWGGEMVKRLTKAHQKMNASRDQFDKAMGQHAEVLARLEELETLRSREKEAAEAQREALEAQMLVAKEAHEAEKEAREMLEAELEEVKSRAAQATCNRPSPRCLMKRRSRKRMRTRMKEMVPRLLPRAPPFLNSPFVVLRIFSVILNEMLPFPISFSSYFIIEHEASYPNDTRLRREGP</sequence>
<accession>A0A2Z7BBM1</accession>
<keyword evidence="1" id="KW-0175">Coiled coil</keyword>
<protein>
    <submittedName>
        <fullName evidence="2">Uncharacterized protein</fullName>
    </submittedName>
</protein>
<gene>
    <name evidence="2" type="ORF">F511_35983</name>
</gene>
<reference evidence="2 3" key="1">
    <citation type="journal article" date="2015" name="Proc. Natl. Acad. Sci. U.S.A.">
        <title>The resurrection genome of Boea hygrometrica: A blueprint for survival of dehydration.</title>
        <authorList>
            <person name="Xiao L."/>
            <person name="Yang G."/>
            <person name="Zhang L."/>
            <person name="Yang X."/>
            <person name="Zhao S."/>
            <person name="Ji Z."/>
            <person name="Zhou Q."/>
            <person name="Hu M."/>
            <person name="Wang Y."/>
            <person name="Chen M."/>
            <person name="Xu Y."/>
            <person name="Jin H."/>
            <person name="Xiao X."/>
            <person name="Hu G."/>
            <person name="Bao F."/>
            <person name="Hu Y."/>
            <person name="Wan P."/>
            <person name="Li L."/>
            <person name="Deng X."/>
            <person name="Kuang T."/>
            <person name="Xiang C."/>
            <person name="Zhu J.K."/>
            <person name="Oliver M.J."/>
            <person name="He Y."/>
        </authorList>
    </citation>
    <scope>NUCLEOTIDE SEQUENCE [LARGE SCALE GENOMIC DNA]</scope>
    <source>
        <strain evidence="3">cv. XS01</strain>
    </source>
</reference>
<dbReference type="EMBL" id="KV007481">
    <property type="protein sequence ID" value="KZV31465.1"/>
    <property type="molecule type" value="Genomic_DNA"/>
</dbReference>
<organism evidence="2 3">
    <name type="scientific">Dorcoceras hygrometricum</name>
    <dbReference type="NCBI Taxonomy" id="472368"/>
    <lineage>
        <taxon>Eukaryota</taxon>
        <taxon>Viridiplantae</taxon>
        <taxon>Streptophyta</taxon>
        <taxon>Embryophyta</taxon>
        <taxon>Tracheophyta</taxon>
        <taxon>Spermatophyta</taxon>
        <taxon>Magnoliopsida</taxon>
        <taxon>eudicotyledons</taxon>
        <taxon>Gunneridae</taxon>
        <taxon>Pentapetalae</taxon>
        <taxon>asterids</taxon>
        <taxon>lamiids</taxon>
        <taxon>Lamiales</taxon>
        <taxon>Gesneriaceae</taxon>
        <taxon>Didymocarpoideae</taxon>
        <taxon>Trichosporeae</taxon>
        <taxon>Loxocarpinae</taxon>
        <taxon>Dorcoceras</taxon>
    </lineage>
</organism>
<dbReference type="Proteomes" id="UP000250235">
    <property type="component" value="Unassembled WGS sequence"/>
</dbReference>
<keyword evidence="3" id="KW-1185">Reference proteome</keyword>
<evidence type="ECO:0000313" key="2">
    <source>
        <dbReference type="EMBL" id="KZV31465.1"/>
    </source>
</evidence>
<evidence type="ECO:0000313" key="3">
    <source>
        <dbReference type="Proteomes" id="UP000250235"/>
    </source>
</evidence>
<proteinExistence type="predicted"/>
<dbReference type="AlphaFoldDB" id="A0A2Z7BBM1"/>
<feature type="coiled-coil region" evidence="1">
    <location>
        <begin position="217"/>
        <end position="283"/>
    </location>
</feature>
<evidence type="ECO:0000256" key="1">
    <source>
        <dbReference type="SAM" id="Coils"/>
    </source>
</evidence>